<dbReference type="EMBL" id="BPQH01000034">
    <property type="protein sequence ID" value="GJD53666.1"/>
    <property type="molecule type" value="Genomic_DNA"/>
</dbReference>
<dbReference type="Gene3D" id="3.40.50.970">
    <property type="match status" value="1"/>
</dbReference>
<keyword evidence="2" id="KW-0456">Lyase</keyword>
<sequence>MAPDGALDRRKAVRLLLAERGDLLVVTGLGSPSYDVFDAGDHDGTFYLWGAMGGAAMVGLGLALAQPSRPVAVITGDGEQLMAAGALMTIAAKKPGNLTVAVLDNGHFGETGMQVSHSGLGVRLDAVARACGFPATAALATEEDLAAYRPELARLSGGPRFARIPIATGHVERALPPRDGAYLKTRFRRHLGIRVG</sequence>
<evidence type="ECO:0000256" key="3">
    <source>
        <dbReference type="SAM" id="Phobius"/>
    </source>
</evidence>
<dbReference type="CDD" id="cd03372">
    <property type="entry name" value="TPP_ComE"/>
    <property type="match status" value="1"/>
</dbReference>
<evidence type="ECO:0000313" key="5">
    <source>
        <dbReference type="EMBL" id="GJD53666.1"/>
    </source>
</evidence>
<dbReference type="RefSeq" id="WP_238314302.1">
    <property type="nucleotide sequence ID" value="NZ_BPQH01000034.1"/>
</dbReference>
<reference evidence="5" key="1">
    <citation type="journal article" date="2021" name="Front. Microbiol.">
        <title>Comprehensive Comparative Genomics and Phenotyping of Methylobacterium Species.</title>
        <authorList>
            <person name="Alessa O."/>
            <person name="Ogura Y."/>
            <person name="Fujitani Y."/>
            <person name="Takami H."/>
            <person name="Hayashi T."/>
            <person name="Sahin N."/>
            <person name="Tani A."/>
        </authorList>
    </citation>
    <scope>NUCLEOTIDE SEQUENCE</scope>
    <source>
        <strain evidence="5">KCTC 52305</strain>
    </source>
</reference>
<organism evidence="5 6">
    <name type="scientific">Methylobacterium crusticola</name>
    <dbReference type="NCBI Taxonomy" id="1697972"/>
    <lineage>
        <taxon>Bacteria</taxon>
        <taxon>Pseudomonadati</taxon>
        <taxon>Pseudomonadota</taxon>
        <taxon>Alphaproteobacteria</taxon>
        <taxon>Hyphomicrobiales</taxon>
        <taxon>Methylobacteriaceae</taxon>
        <taxon>Methylobacterium</taxon>
    </lineage>
</organism>
<dbReference type="InterPro" id="IPR022494">
    <property type="entry name" value="Sulfopyruvate_deCO2ase_bsu"/>
</dbReference>
<gene>
    <name evidence="5" type="ORF">OPKNFCMD_6443</name>
</gene>
<dbReference type="InterPro" id="IPR029061">
    <property type="entry name" value="THDP-binding"/>
</dbReference>
<dbReference type="PANTHER" id="PTHR42818:SF1">
    <property type="entry name" value="SULFOPYRUVATE DECARBOXYLASE"/>
    <property type="match status" value="1"/>
</dbReference>
<keyword evidence="1" id="KW-0210">Decarboxylase</keyword>
<dbReference type="InterPro" id="IPR051818">
    <property type="entry name" value="TPP_dependent_decarboxylase"/>
</dbReference>
<evidence type="ECO:0000313" key="6">
    <source>
        <dbReference type="Proteomes" id="UP001055167"/>
    </source>
</evidence>
<evidence type="ECO:0000256" key="1">
    <source>
        <dbReference type="ARBA" id="ARBA00022793"/>
    </source>
</evidence>
<keyword evidence="3" id="KW-0812">Transmembrane</keyword>
<accession>A0ABQ4R8L0</accession>
<keyword evidence="3" id="KW-0472">Membrane</keyword>
<dbReference type="Pfam" id="PF02775">
    <property type="entry name" value="TPP_enzyme_C"/>
    <property type="match status" value="1"/>
</dbReference>
<keyword evidence="6" id="KW-1185">Reference proteome</keyword>
<dbReference type="Proteomes" id="UP001055167">
    <property type="component" value="Unassembled WGS sequence"/>
</dbReference>
<dbReference type="InterPro" id="IPR011766">
    <property type="entry name" value="TPP_enzyme_TPP-bd"/>
</dbReference>
<dbReference type="SUPFAM" id="SSF52518">
    <property type="entry name" value="Thiamin diphosphate-binding fold (THDP-binding)"/>
    <property type="match status" value="1"/>
</dbReference>
<evidence type="ECO:0000256" key="2">
    <source>
        <dbReference type="ARBA" id="ARBA00023239"/>
    </source>
</evidence>
<keyword evidence="3" id="KW-1133">Transmembrane helix</keyword>
<name>A0ABQ4R8L0_9HYPH</name>
<feature type="transmembrane region" description="Helical" evidence="3">
    <location>
        <begin position="46"/>
        <end position="65"/>
    </location>
</feature>
<dbReference type="PANTHER" id="PTHR42818">
    <property type="entry name" value="SULFOPYRUVATE DECARBOXYLASE SUBUNIT ALPHA"/>
    <property type="match status" value="1"/>
</dbReference>
<feature type="domain" description="Thiamine pyrophosphate enzyme TPP-binding" evidence="4">
    <location>
        <begin position="47"/>
        <end position="146"/>
    </location>
</feature>
<proteinExistence type="predicted"/>
<comment type="caution">
    <text evidence="5">The sequence shown here is derived from an EMBL/GenBank/DDBJ whole genome shotgun (WGS) entry which is preliminary data.</text>
</comment>
<protein>
    <recommendedName>
        <fullName evidence="4">Thiamine pyrophosphate enzyme TPP-binding domain-containing protein</fullName>
    </recommendedName>
</protein>
<evidence type="ECO:0000259" key="4">
    <source>
        <dbReference type="Pfam" id="PF02775"/>
    </source>
</evidence>
<reference evidence="5" key="2">
    <citation type="submission" date="2021-08" db="EMBL/GenBank/DDBJ databases">
        <authorList>
            <person name="Tani A."/>
            <person name="Ola A."/>
            <person name="Ogura Y."/>
            <person name="Katsura K."/>
            <person name="Hayashi T."/>
        </authorList>
    </citation>
    <scope>NUCLEOTIDE SEQUENCE</scope>
    <source>
        <strain evidence="5">KCTC 52305</strain>
    </source>
</reference>